<evidence type="ECO:0000313" key="1">
    <source>
        <dbReference type="EMBL" id="MBD2536292.1"/>
    </source>
</evidence>
<dbReference type="Proteomes" id="UP000623440">
    <property type="component" value="Unassembled WGS sequence"/>
</dbReference>
<evidence type="ECO:0000313" key="2">
    <source>
        <dbReference type="Proteomes" id="UP000623440"/>
    </source>
</evidence>
<sequence>MGRAKRRHQLSRQLDPNYGQAKMPNSLISIQNDFLNKQTDLVIASTGFLYPETYTKKNQYVIVPRSTDDNYERKLFALNQQQIIDSLTPLIRKHGLGWICQIYDHEQHCPEWIYVLATKKQFQILQTSIFNSEIGFLVTSVISCALREWSFSNDKILIPVIATSDKRDYPSWLFCI</sequence>
<protein>
    <submittedName>
        <fullName evidence="1">Uncharacterized protein</fullName>
    </submittedName>
</protein>
<dbReference type="EMBL" id="JACJSI010000428">
    <property type="protein sequence ID" value="MBD2536292.1"/>
    <property type="molecule type" value="Genomic_DNA"/>
</dbReference>
<name>A0ABR8E5D1_9NOSO</name>
<comment type="caution">
    <text evidence="1">The sequence shown here is derived from an EMBL/GenBank/DDBJ whole genome shotgun (WGS) entry which is preliminary data.</text>
</comment>
<keyword evidence="2" id="KW-1185">Reference proteome</keyword>
<accession>A0ABR8E5D1</accession>
<reference evidence="1 2" key="1">
    <citation type="journal article" date="2020" name="ISME J.">
        <title>Comparative genomics reveals insights into cyanobacterial evolution and habitat adaptation.</title>
        <authorList>
            <person name="Chen M.Y."/>
            <person name="Teng W.K."/>
            <person name="Zhao L."/>
            <person name="Hu C.X."/>
            <person name="Zhou Y.K."/>
            <person name="Han B.P."/>
            <person name="Song L.R."/>
            <person name="Shu W.S."/>
        </authorList>
    </citation>
    <scope>NUCLEOTIDE SEQUENCE [LARGE SCALE GENOMIC DNA]</scope>
    <source>
        <strain evidence="1 2">FACHB-838</strain>
    </source>
</reference>
<gene>
    <name evidence="1" type="ORF">H6G97_46200</name>
</gene>
<dbReference type="RefSeq" id="WP_190947030.1">
    <property type="nucleotide sequence ID" value="NZ_JACJSI010000428.1"/>
</dbReference>
<organism evidence="1 2">
    <name type="scientific">Nostoc flagelliforme FACHB-838</name>
    <dbReference type="NCBI Taxonomy" id="2692904"/>
    <lineage>
        <taxon>Bacteria</taxon>
        <taxon>Bacillati</taxon>
        <taxon>Cyanobacteriota</taxon>
        <taxon>Cyanophyceae</taxon>
        <taxon>Nostocales</taxon>
        <taxon>Nostocaceae</taxon>
        <taxon>Nostoc</taxon>
    </lineage>
</organism>
<proteinExistence type="predicted"/>